<dbReference type="Gene3D" id="2.20.200.10">
    <property type="entry name" value="Outer membrane efflux proteins (OEP)"/>
    <property type="match status" value="1"/>
</dbReference>
<dbReference type="PROSITE" id="PS51257">
    <property type="entry name" value="PROKAR_LIPOPROTEIN"/>
    <property type="match status" value="1"/>
</dbReference>
<feature type="signal peptide" evidence="2">
    <location>
        <begin position="1"/>
        <end position="18"/>
    </location>
</feature>
<comment type="caution">
    <text evidence="3">The sequence shown here is derived from an EMBL/GenBank/DDBJ whole genome shotgun (WGS) entry which is preliminary data.</text>
</comment>
<dbReference type="Gene3D" id="1.20.1600.10">
    <property type="entry name" value="Outer membrane efflux proteins (OEP)"/>
    <property type="match status" value="1"/>
</dbReference>
<keyword evidence="2" id="KW-0449">Lipoprotein</keyword>
<sequence length="481" mass="50827">MKQCLLLVSLLLSGCAAVGLNYERPDVGLRETDVFASAPNVAMPGEQDLRWWLRFNDPLLTRSVEAALAGNLDIALALERAEQARSVLRAAQARRVPALALGSSLGGEYRRGSNRSDAGRDENGLSSSAGLTVDWNADLWGGLRQAERSAAALLMRSQDLAQAARLATAGLAARGYITWLQSRHELALFQKALQVRQETVRLAQVRVDAGLAPLLDLTRAQADLNAVKAELDGVAGSLREAALALQVLSGVAPVAGAPGSAEVRGALPPLPALENPLSAPRPVDLLRLRPDVRAAEHALVSRFAEIGVAQAALYPQLTLPGELLWTASGLGTGSIVRALTAGLTALLQASVYDGGLRAAEVDAARSLAREAALLYRRTVLEALEQVETALIGDQVLQSQRAARQAAVRTSQIALDQANVLYREGLTGFLDILEAQRTLLANQLALVRTEADAVRASVALFEATGLITSPAASETKRLAADG</sequence>
<evidence type="ECO:0000313" key="4">
    <source>
        <dbReference type="Proteomes" id="UP001352263"/>
    </source>
</evidence>
<comment type="subcellular location">
    <subcellularLocation>
        <location evidence="2">Cell membrane</location>
        <topology evidence="2">Lipid-anchor</topology>
    </subcellularLocation>
</comment>
<name>A0ABU6J3A3_9BURK</name>
<dbReference type="InterPro" id="IPR003423">
    <property type="entry name" value="OMP_efflux"/>
</dbReference>
<keyword evidence="4" id="KW-1185">Reference proteome</keyword>
<keyword evidence="2" id="KW-0564">Palmitate</keyword>
<evidence type="ECO:0000313" key="3">
    <source>
        <dbReference type="EMBL" id="MEC4717792.1"/>
    </source>
</evidence>
<feature type="chain" id="PRO_5045003878" evidence="2">
    <location>
        <begin position="19"/>
        <end position="481"/>
    </location>
</feature>
<dbReference type="PANTHER" id="PTHR30203">
    <property type="entry name" value="OUTER MEMBRANE CATION EFFLUX PROTEIN"/>
    <property type="match status" value="1"/>
</dbReference>
<keyword evidence="2" id="KW-0812">Transmembrane</keyword>
<dbReference type="PANTHER" id="PTHR30203:SF32">
    <property type="entry name" value="CATION EFFLUX SYSTEM PROTEIN CUSC"/>
    <property type="match status" value="1"/>
</dbReference>
<dbReference type="NCBIfam" id="TIGR01845">
    <property type="entry name" value="outer_NodT"/>
    <property type="match status" value="1"/>
</dbReference>
<organism evidence="3 4">
    <name type="scientific">Noviherbaspirillum album</name>
    <dbReference type="NCBI Taxonomy" id="3080276"/>
    <lineage>
        <taxon>Bacteria</taxon>
        <taxon>Pseudomonadati</taxon>
        <taxon>Pseudomonadota</taxon>
        <taxon>Betaproteobacteria</taxon>
        <taxon>Burkholderiales</taxon>
        <taxon>Oxalobacteraceae</taxon>
        <taxon>Noviherbaspirillum</taxon>
    </lineage>
</organism>
<dbReference type="SUPFAM" id="SSF56954">
    <property type="entry name" value="Outer membrane efflux proteins (OEP)"/>
    <property type="match status" value="1"/>
</dbReference>
<keyword evidence="2" id="KW-0732">Signal</keyword>
<gene>
    <name evidence="3" type="ORF">RY831_01395</name>
</gene>
<dbReference type="Pfam" id="PF02321">
    <property type="entry name" value="OEP"/>
    <property type="match status" value="2"/>
</dbReference>
<keyword evidence="2" id="KW-0472">Membrane</keyword>
<dbReference type="EMBL" id="JAWIIV010000001">
    <property type="protein sequence ID" value="MEC4717792.1"/>
    <property type="molecule type" value="Genomic_DNA"/>
</dbReference>
<dbReference type="RefSeq" id="WP_326504540.1">
    <property type="nucleotide sequence ID" value="NZ_JAWIIV010000001.1"/>
</dbReference>
<reference evidence="3 4" key="1">
    <citation type="submission" date="2023-10" db="EMBL/GenBank/DDBJ databases">
        <title>Noviherbaspirillum sp. CPCC 100848 genome assembly.</title>
        <authorList>
            <person name="Li X.Y."/>
            <person name="Fang X.M."/>
        </authorList>
    </citation>
    <scope>NUCLEOTIDE SEQUENCE [LARGE SCALE GENOMIC DNA]</scope>
    <source>
        <strain evidence="3 4">CPCC 100848</strain>
    </source>
</reference>
<evidence type="ECO:0000256" key="2">
    <source>
        <dbReference type="RuleBase" id="RU362097"/>
    </source>
</evidence>
<dbReference type="Proteomes" id="UP001352263">
    <property type="component" value="Unassembled WGS sequence"/>
</dbReference>
<evidence type="ECO:0000256" key="1">
    <source>
        <dbReference type="ARBA" id="ARBA00007613"/>
    </source>
</evidence>
<protein>
    <submittedName>
        <fullName evidence="3">Efflux transporter outer membrane subunit</fullName>
    </submittedName>
</protein>
<accession>A0ABU6J3A3</accession>
<comment type="similarity">
    <text evidence="1 2">Belongs to the outer membrane factor (OMF) (TC 1.B.17) family.</text>
</comment>
<keyword evidence="2" id="KW-1134">Transmembrane beta strand</keyword>
<dbReference type="InterPro" id="IPR010131">
    <property type="entry name" value="MdtP/NodT-like"/>
</dbReference>
<proteinExistence type="inferred from homology"/>